<sequence>MSVGGTAFTSDYTRLIQLLNTVGGSVVQTLCDKSSDIDLCTSAEFDLLRQGGCGGGSFHLDMAFEDEDCPSVGQWIKCSYKSGSTWYLGRIEEVTASSPSGVDVRTFGTWSVVSEIQVGGNSWWSGTPQTFGKYDYFTNDPDHATQVYTAVSDMQTMIQILYDDYISVWPGGATDLLMIDAPDAVGTFSSMTFRGGESLSQIIRSLADASGGASYGITADNKFFFVPIITTTQATYREGTTCDIKKSTNRGNMYNRLVINGGYVYGVNGDPSFYAFEYHQEDAASVATYGAKTLTVKLPWIRSYIDAQNFANGFLDRYAGVTTQYTVDTVAGGSPLNPWGGLVALQGVTGSTLATEPFDTCKVTFNEAPTFSFTTGPIVPLYPGSDLTENQSGEQSQGGGGGGGDQKDISGFCSFIGDPECSGPVIGSASSCDWEPCEAKTVGFVVTAAHKTSGYVVGDVYYSTRPVCPRIGITFWDMENPIGDFANLGDSALTNSDYIFRVGTAQFMRYYADHDENGCKWIMTGLFCPPT</sequence>
<accession>A0A6J5NST8</accession>
<feature type="region of interest" description="Disordered" evidence="1">
    <location>
        <begin position="384"/>
        <end position="405"/>
    </location>
</feature>
<gene>
    <name evidence="2" type="ORF">UFOVP785_39</name>
</gene>
<name>A0A6J5NST8_9CAUD</name>
<dbReference type="EMBL" id="LR796736">
    <property type="protein sequence ID" value="CAB4162439.1"/>
    <property type="molecule type" value="Genomic_DNA"/>
</dbReference>
<protein>
    <submittedName>
        <fullName evidence="2">Uncharacterized protein</fullName>
    </submittedName>
</protein>
<proteinExistence type="predicted"/>
<organism evidence="2">
    <name type="scientific">uncultured Caudovirales phage</name>
    <dbReference type="NCBI Taxonomy" id="2100421"/>
    <lineage>
        <taxon>Viruses</taxon>
        <taxon>Duplodnaviria</taxon>
        <taxon>Heunggongvirae</taxon>
        <taxon>Uroviricota</taxon>
        <taxon>Caudoviricetes</taxon>
        <taxon>Peduoviridae</taxon>
        <taxon>Maltschvirus</taxon>
        <taxon>Maltschvirus maltsch</taxon>
    </lineage>
</organism>
<evidence type="ECO:0000313" key="2">
    <source>
        <dbReference type="EMBL" id="CAB4162439.1"/>
    </source>
</evidence>
<reference evidence="2" key="1">
    <citation type="submission" date="2020-04" db="EMBL/GenBank/DDBJ databases">
        <authorList>
            <person name="Chiriac C."/>
            <person name="Salcher M."/>
            <person name="Ghai R."/>
            <person name="Kavagutti S V."/>
        </authorList>
    </citation>
    <scope>NUCLEOTIDE SEQUENCE</scope>
</reference>
<evidence type="ECO:0000256" key="1">
    <source>
        <dbReference type="SAM" id="MobiDB-lite"/>
    </source>
</evidence>